<dbReference type="EMBL" id="JACIFP010000001">
    <property type="protein sequence ID" value="MBB4135418.1"/>
    <property type="molecule type" value="Genomic_DNA"/>
</dbReference>
<dbReference type="AlphaFoldDB" id="A0A840EYM3"/>
<dbReference type="PANTHER" id="PTHR30011:SF16">
    <property type="entry name" value="C2H2 FINGER DOMAIN TRANSCRIPTION FACTOR (EUROFUNG)-RELATED"/>
    <property type="match status" value="1"/>
</dbReference>
<evidence type="ECO:0000313" key="8">
    <source>
        <dbReference type="EMBL" id="MBB4135418.1"/>
    </source>
</evidence>
<dbReference type="SUPFAM" id="SSF51679">
    <property type="entry name" value="Bacterial luciferase-like"/>
    <property type="match status" value="1"/>
</dbReference>
<dbReference type="InterPro" id="IPR051260">
    <property type="entry name" value="Diverse_substr_monoxygenases"/>
</dbReference>
<keyword evidence="2 6" id="KW-0288">FMN</keyword>
<dbReference type="InterPro" id="IPR016215">
    <property type="entry name" value="NTA_MOA"/>
</dbReference>
<dbReference type="CDD" id="cd01095">
    <property type="entry name" value="Nitrilotriacetate_monoxgenase"/>
    <property type="match status" value="1"/>
</dbReference>
<feature type="binding site" evidence="6">
    <location>
        <position position="146"/>
    </location>
    <ligand>
        <name>FMN</name>
        <dbReference type="ChEBI" id="CHEBI:58210"/>
    </ligand>
</feature>
<dbReference type="PANTHER" id="PTHR30011">
    <property type="entry name" value="ALKANESULFONATE MONOOXYGENASE-RELATED"/>
    <property type="match status" value="1"/>
</dbReference>
<dbReference type="RefSeq" id="WP_183370463.1">
    <property type="nucleotide sequence ID" value="NZ_BAABHL010000065.1"/>
</dbReference>
<accession>A0A840EYM3</accession>
<dbReference type="GO" id="GO:0016705">
    <property type="term" value="F:oxidoreductase activity, acting on paired donors, with incorporation or reduction of molecular oxygen"/>
    <property type="evidence" value="ECO:0007669"/>
    <property type="project" value="InterPro"/>
</dbReference>
<evidence type="ECO:0000256" key="1">
    <source>
        <dbReference type="ARBA" id="ARBA00022630"/>
    </source>
</evidence>
<protein>
    <submittedName>
        <fullName evidence="8">FMN-dependent oxidoreductase (Nitrilotriacetate monooxygenase family)</fullName>
    </submittedName>
</protein>
<dbReference type="Pfam" id="PF00296">
    <property type="entry name" value="Bac_luciferase"/>
    <property type="match status" value="1"/>
</dbReference>
<dbReference type="InterPro" id="IPR036661">
    <property type="entry name" value="Luciferase-like_sf"/>
</dbReference>
<sequence length="463" mass="49753">MTRFHLNLSLMTPGHFRHAWRLSHADPLAYLDVDHFVRLARLAEDAKVDAVFLGDAPALRGEIASAPGTGIDPLILLGHIAAVTQNLGVIITSSSTFNSPYNLARRFQALDHVTKGRAAVNVVTTAATAAAANFGLDEHPDRATRYRRAWEFLDVVTRLWDGWAPDWLVADRETGEYADPSRITPIDHRGEFFAVAGPLPVPAGPQGRPVLVQAGGSEGGLRLAGDFADVVFTVAQTREDAVAFRNEIRSRAAAAERRPDDVKVSLGVVVLVGEDERDAARRLDELAATLPMGRLAAEMVRNLGLSVEQFGPDVPIRAADLPDDVPESAFSAGFGRAVRALIAQEPRTPRQLVIGSAGGSGHRLVVGSPERVAADLADWFAAGAADGFTIMPADVAVDLENFTRLVVPILQRRGIFQSEYSAPTLRARLFGTSSDTDHEHDDVVSWAPVGEVDSAVVEGLRLG</sequence>
<feature type="binding site" evidence="6">
    <location>
        <position position="217"/>
    </location>
    <ligand>
        <name>FMN</name>
        <dbReference type="ChEBI" id="CHEBI:58210"/>
    </ligand>
</feature>
<evidence type="ECO:0000256" key="6">
    <source>
        <dbReference type="PIRSR" id="PIRSR000337-1"/>
    </source>
</evidence>
<gene>
    <name evidence="8" type="ORF">BKA16_001970</name>
</gene>
<evidence type="ECO:0000313" key="9">
    <source>
        <dbReference type="Proteomes" id="UP000551501"/>
    </source>
</evidence>
<dbReference type="NCBIfam" id="TIGR03860">
    <property type="entry name" value="FMN_nitrolo"/>
    <property type="match status" value="1"/>
</dbReference>
<reference evidence="8 9" key="1">
    <citation type="submission" date="2020-08" db="EMBL/GenBank/DDBJ databases">
        <title>Sequencing the genomes of 1000 actinobacteria strains.</title>
        <authorList>
            <person name="Klenk H.-P."/>
        </authorList>
    </citation>
    <scope>NUCLEOTIDE SEQUENCE [LARGE SCALE GENOMIC DNA]</scope>
    <source>
        <strain evidence="8 9">DSM 45298</strain>
    </source>
</reference>
<comment type="similarity">
    <text evidence="5">Belongs to the NtaA/SnaA/DszA monooxygenase family.</text>
</comment>
<dbReference type="InterPro" id="IPR011251">
    <property type="entry name" value="Luciferase-like_dom"/>
</dbReference>
<organism evidence="8 9">
    <name type="scientific">Gordonia humi</name>
    <dbReference type="NCBI Taxonomy" id="686429"/>
    <lineage>
        <taxon>Bacteria</taxon>
        <taxon>Bacillati</taxon>
        <taxon>Actinomycetota</taxon>
        <taxon>Actinomycetes</taxon>
        <taxon>Mycobacteriales</taxon>
        <taxon>Gordoniaceae</taxon>
        <taxon>Gordonia</taxon>
    </lineage>
</organism>
<evidence type="ECO:0000256" key="3">
    <source>
        <dbReference type="ARBA" id="ARBA00023002"/>
    </source>
</evidence>
<proteinExistence type="inferred from homology"/>
<keyword evidence="9" id="KW-1185">Reference proteome</keyword>
<keyword evidence="1 6" id="KW-0285">Flavoprotein</keyword>
<dbReference type="GO" id="GO:0004497">
    <property type="term" value="F:monooxygenase activity"/>
    <property type="evidence" value="ECO:0007669"/>
    <property type="project" value="UniProtKB-KW"/>
</dbReference>
<name>A0A840EYM3_9ACTN</name>
<dbReference type="Gene3D" id="3.20.20.30">
    <property type="entry name" value="Luciferase-like domain"/>
    <property type="match status" value="1"/>
</dbReference>
<evidence type="ECO:0000256" key="4">
    <source>
        <dbReference type="ARBA" id="ARBA00023033"/>
    </source>
</evidence>
<dbReference type="Proteomes" id="UP000551501">
    <property type="component" value="Unassembled WGS sequence"/>
</dbReference>
<evidence type="ECO:0000259" key="7">
    <source>
        <dbReference type="Pfam" id="PF00296"/>
    </source>
</evidence>
<evidence type="ECO:0000256" key="2">
    <source>
        <dbReference type="ARBA" id="ARBA00022643"/>
    </source>
</evidence>
<keyword evidence="3" id="KW-0560">Oxidoreductase</keyword>
<evidence type="ECO:0000256" key="5">
    <source>
        <dbReference type="ARBA" id="ARBA00033748"/>
    </source>
</evidence>
<comment type="caution">
    <text evidence="8">The sequence shown here is derived from an EMBL/GenBank/DDBJ whole genome shotgun (WGS) entry which is preliminary data.</text>
</comment>
<feature type="domain" description="Luciferase-like" evidence="7">
    <location>
        <begin position="28"/>
        <end position="384"/>
    </location>
</feature>
<keyword evidence="4 8" id="KW-0503">Monooxygenase</keyword>
<feature type="binding site" evidence="6">
    <location>
        <position position="92"/>
    </location>
    <ligand>
        <name>FMN</name>
        <dbReference type="ChEBI" id="CHEBI:58210"/>
    </ligand>
</feature>
<dbReference type="PIRSF" id="PIRSF000337">
    <property type="entry name" value="NTA_MOA"/>
    <property type="match status" value="1"/>
</dbReference>
<feature type="binding site" evidence="6">
    <location>
        <position position="55"/>
    </location>
    <ligand>
        <name>FMN</name>
        <dbReference type="ChEBI" id="CHEBI:58210"/>
    </ligand>
</feature>